<evidence type="ECO:0000256" key="1">
    <source>
        <dbReference type="SAM" id="MobiDB-lite"/>
    </source>
</evidence>
<evidence type="ECO:0000313" key="2">
    <source>
        <dbReference type="EMBL" id="KAJ7689694.1"/>
    </source>
</evidence>
<proteinExistence type="predicted"/>
<sequence>MVQFIAALGGECVYRPRRVELIAEMVPVEARIEEAGTWRAVETDSGIAKGGISGARWVKAVERRTAGQKVAHLKIEFANAAAANHAIDSGVFIQGKSIRVRKSDDEPRRCAKCQSYDGHLAHACHSTVDVCGRCTATHRTGDCMTSEADFRCAICKVSGHGAVSRECPAFHKQQQRRRTRNPTTGYRYIPTDDPRTWATDALAPAQRDERPEMGG</sequence>
<evidence type="ECO:0008006" key="4">
    <source>
        <dbReference type="Google" id="ProtNLM"/>
    </source>
</evidence>
<feature type="compositionally biased region" description="Basic and acidic residues" evidence="1">
    <location>
        <begin position="206"/>
        <end position="215"/>
    </location>
</feature>
<dbReference type="EMBL" id="JARKIE010000070">
    <property type="protein sequence ID" value="KAJ7689694.1"/>
    <property type="molecule type" value="Genomic_DNA"/>
</dbReference>
<comment type="caution">
    <text evidence="2">The sequence shown here is derived from an EMBL/GenBank/DDBJ whole genome shotgun (WGS) entry which is preliminary data.</text>
</comment>
<organism evidence="2 3">
    <name type="scientific">Mycena rosella</name>
    <name type="common">Pink bonnet</name>
    <name type="synonym">Agaricus rosellus</name>
    <dbReference type="NCBI Taxonomy" id="1033263"/>
    <lineage>
        <taxon>Eukaryota</taxon>
        <taxon>Fungi</taxon>
        <taxon>Dikarya</taxon>
        <taxon>Basidiomycota</taxon>
        <taxon>Agaricomycotina</taxon>
        <taxon>Agaricomycetes</taxon>
        <taxon>Agaricomycetidae</taxon>
        <taxon>Agaricales</taxon>
        <taxon>Marasmiineae</taxon>
        <taxon>Mycenaceae</taxon>
        <taxon>Mycena</taxon>
    </lineage>
</organism>
<feature type="region of interest" description="Disordered" evidence="1">
    <location>
        <begin position="172"/>
        <end position="215"/>
    </location>
</feature>
<reference evidence="2" key="1">
    <citation type="submission" date="2023-03" db="EMBL/GenBank/DDBJ databases">
        <title>Massive genome expansion in bonnet fungi (Mycena s.s.) driven by repeated elements and novel gene families across ecological guilds.</title>
        <authorList>
            <consortium name="Lawrence Berkeley National Laboratory"/>
            <person name="Harder C.B."/>
            <person name="Miyauchi S."/>
            <person name="Viragh M."/>
            <person name="Kuo A."/>
            <person name="Thoen E."/>
            <person name="Andreopoulos B."/>
            <person name="Lu D."/>
            <person name="Skrede I."/>
            <person name="Drula E."/>
            <person name="Henrissat B."/>
            <person name="Morin E."/>
            <person name="Kohler A."/>
            <person name="Barry K."/>
            <person name="LaButti K."/>
            <person name="Morin E."/>
            <person name="Salamov A."/>
            <person name="Lipzen A."/>
            <person name="Mereny Z."/>
            <person name="Hegedus B."/>
            <person name="Baldrian P."/>
            <person name="Stursova M."/>
            <person name="Weitz H."/>
            <person name="Taylor A."/>
            <person name="Grigoriev I.V."/>
            <person name="Nagy L.G."/>
            <person name="Martin F."/>
            <person name="Kauserud H."/>
        </authorList>
    </citation>
    <scope>NUCLEOTIDE SEQUENCE</scope>
    <source>
        <strain evidence="2">CBHHK067</strain>
    </source>
</reference>
<accession>A0AAD7DEX6</accession>
<protein>
    <recommendedName>
        <fullName evidence="4">CCHC-type domain-containing protein</fullName>
    </recommendedName>
</protein>
<keyword evidence="3" id="KW-1185">Reference proteome</keyword>
<evidence type="ECO:0000313" key="3">
    <source>
        <dbReference type="Proteomes" id="UP001221757"/>
    </source>
</evidence>
<dbReference type="AlphaFoldDB" id="A0AAD7DEX6"/>
<name>A0AAD7DEX6_MYCRO</name>
<gene>
    <name evidence="2" type="ORF">B0H17DRAFT_936962</name>
</gene>
<dbReference type="Proteomes" id="UP001221757">
    <property type="component" value="Unassembled WGS sequence"/>
</dbReference>